<comment type="caution">
    <text evidence="7">The sequence shown here is derived from an EMBL/GenBank/DDBJ whole genome shotgun (WGS) entry which is preliminary data.</text>
</comment>
<accession>A0A5C5Z310</accession>
<protein>
    <submittedName>
        <fullName evidence="7">Arylsulfatase</fullName>
        <ecNumber evidence="7">3.1.6.1</ecNumber>
    </submittedName>
</protein>
<evidence type="ECO:0000256" key="1">
    <source>
        <dbReference type="ARBA" id="ARBA00008779"/>
    </source>
</evidence>
<evidence type="ECO:0000256" key="5">
    <source>
        <dbReference type="SAM" id="SignalP"/>
    </source>
</evidence>
<dbReference type="Proteomes" id="UP000315010">
    <property type="component" value="Unassembled WGS sequence"/>
</dbReference>
<dbReference type="GO" id="GO:0004065">
    <property type="term" value="F:arylsulfatase activity"/>
    <property type="evidence" value="ECO:0007669"/>
    <property type="project" value="UniProtKB-EC"/>
</dbReference>
<dbReference type="GO" id="GO:0046872">
    <property type="term" value="F:metal ion binding"/>
    <property type="evidence" value="ECO:0007669"/>
    <property type="project" value="UniProtKB-KW"/>
</dbReference>
<evidence type="ECO:0000256" key="3">
    <source>
        <dbReference type="ARBA" id="ARBA00022801"/>
    </source>
</evidence>
<gene>
    <name evidence="7" type="primary">atsA_67</name>
    <name evidence="7" type="ORF">CA13_28690</name>
</gene>
<evidence type="ECO:0000256" key="4">
    <source>
        <dbReference type="ARBA" id="ARBA00022837"/>
    </source>
</evidence>
<keyword evidence="4" id="KW-0106">Calcium</keyword>
<dbReference type="Gene3D" id="3.40.720.10">
    <property type="entry name" value="Alkaline Phosphatase, subunit A"/>
    <property type="match status" value="1"/>
</dbReference>
<dbReference type="CDD" id="cd16146">
    <property type="entry name" value="ARS_like"/>
    <property type="match status" value="1"/>
</dbReference>
<dbReference type="SUPFAM" id="SSF53649">
    <property type="entry name" value="Alkaline phosphatase-like"/>
    <property type="match status" value="1"/>
</dbReference>
<keyword evidence="5" id="KW-0732">Signal</keyword>
<evidence type="ECO:0000259" key="6">
    <source>
        <dbReference type="Pfam" id="PF00884"/>
    </source>
</evidence>
<proteinExistence type="inferred from homology"/>
<dbReference type="PANTHER" id="PTHR42693">
    <property type="entry name" value="ARYLSULFATASE FAMILY MEMBER"/>
    <property type="match status" value="1"/>
</dbReference>
<keyword evidence="8" id="KW-1185">Reference proteome</keyword>
<evidence type="ECO:0000313" key="7">
    <source>
        <dbReference type="EMBL" id="TWT81416.1"/>
    </source>
</evidence>
<dbReference type="EMBL" id="SJPJ01000001">
    <property type="protein sequence ID" value="TWT81416.1"/>
    <property type="molecule type" value="Genomic_DNA"/>
</dbReference>
<evidence type="ECO:0000313" key="8">
    <source>
        <dbReference type="Proteomes" id="UP000315010"/>
    </source>
</evidence>
<dbReference type="AlphaFoldDB" id="A0A5C5Z310"/>
<dbReference type="FunFam" id="3.40.720.10:FF:000070">
    <property type="entry name" value="Arylsulfatase A"/>
    <property type="match status" value="1"/>
</dbReference>
<dbReference type="InterPro" id="IPR017850">
    <property type="entry name" value="Alkaline_phosphatase_core_sf"/>
</dbReference>
<dbReference type="PANTHER" id="PTHR42693:SF53">
    <property type="entry name" value="ENDO-4-O-SULFATASE"/>
    <property type="match status" value="1"/>
</dbReference>
<sequence precursor="true">MKAFIFGLVLATGIGLCTQARAEERKPNVIVIVTDDQGYGDLSCHGNPILKTPEMDRLYRESVRLTDFHVDPTCAPTRAALMTGRYSARTGVWLTYGSRHHLRRDEVTMADVFKRSGYKTAIFGKWHLGDNYPFRPTDRGFDESLIHGGGVVGETPDYWDNNYYDDFYFRNGSPEQVKGYCTDVWFNETIQFVEENRERPFFVYLSTNAPHTPLYVPQAYVKPYADQPKQRALFFGMIASIDENLGRLRSALSKLSLDRDTIVVFFNDNGTNGGVTLSKIGRDTRNGWEVEGYNAGMRGRKTSRYEGGHRAACFVHWPGGGLDGGRDVTGVTAHIDLLPTFIELCDLRFDDYGRFDGVSLAKALTGEAVPERTVVVHDQGRFGQPLGDGLLIKDKDYCVMRGSSRLVGKELYDLSTDPSQKNDIAEQYPEMVVRLRGDYERWWNRIAERSDEYCPFVINPAKQKTVLISSQNLLGGEVAYSQRSVRAGLGGEGWTFINVEVPGRYRIGLRRYPRESNLGIRAQAFPWPSAPETHSKKKDVRTALNVVEARLKVGNFDESRPVAATDEEIVFDVELSGGQQRIQTWFTQSTGKTSAAWYTYIEPVVSQNN</sequence>
<dbReference type="RefSeq" id="WP_146397342.1">
    <property type="nucleotide sequence ID" value="NZ_SJPJ01000001.1"/>
</dbReference>
<feature type="chain" id="PRO_5022968703" evidence="5">
    <location>
        <begin position="23"/>
        <end position="609"/>
    </location>
</feature>
<feature type="domain" description="Sulfatase N-terminal" evidence="6">
    <location>
        <begin position="27"/>
        <end position="345"/>
    </location>
</feature>
<dbReference type="OrthoDB" id="9783154at2"/>
<dbReference type="InterPro" id="IPR024607">
    <property type="entry name" value="Sulfatase_CS"/>
</dbReference>
<comment type="similarity">
    <text evidence="1">Belongs to the sulfatase family.</text>
</comment>
<evidence type="ECO:0000256" key="2">
    <source>
        <dbReference type="ARBA" id="ARBA00022723"/>
    </source>
</evidence>
<reference evidence="7 8" key="1">
    <citation type="submission" date="2019-02" db="EMBL/GenBank/DDBJ databases">
        <title>Deep-cultivation of Planctomycetes and their phenomic and genomic characterization uncovers novel biology.</title>
        <authorList>
            <person name="Wiegand S."/>
            <person name="Jogler M."/>
            <person name="Boedeker C."/>
            <person name="Pinto D."/>
            <person name="Vollmers J."/>
            <person name="Rivas-Marin E."/>
            <person name="Kohn T."/>
            <person name="Peeters S.H."/>
            <person name="Heuer A."/>
            <person name="Rast P."/>
            <person name="Oberbeckmann S."/>
            <person name="Bunk B."/>
            <person name="Jeske O."/>
            <person name="Meyerdierks A."/>
            <person name="Storesund J.E."/>
            <person name="Kallscheuer N."/>
            <person name="Luecker S."/>
            <person name="Lage O.M."/>
            <person name="Pohl T."/>
            <person name="Merkel B.J."/>
            <person name="Hornburger P."/>
            <person name="Mueller R.-W."/>
            <person name="Bruemmer F."/>
            <person name="Labrenz M."/>
            <person name="Spormann A.M."/>
            <person name="Op Den Camp H."/>
            <person name="Overmann J."/>
            <person name="Amann R."/>
            <person name="Jetten M.S.M."/>
            <person name="Mascher T."/>
            <person name="Medema M.H."/>
            <person name="Devos D.P."/>
            <person name="Kaster A.-K."/>
            <person name="Ovreas L."/>
            <person name="Rohde M."/>
            <person name="Galperin M.Y."/>
            <person name="Jogler C."/>
        </authorList>
    </citation>
    <scope>NUCLEOTIDE SEQUENCE [LARGE SCALE GENOMIC DNA]</scope>
    <source>
        <strain evidence="7 8">CA13</strain>
    </source>
</reference>
<dbReference type="EC" id="3.1.6.1" evidence="7"/>
<keyword evidence="2" id="KW-0479">Metal-binding</keyword>
<dbReference type="Pfam" id="PF00884">
    <property type="entry name" value="Sulfatase"/>
    <property type="match status" value="1"/>
</dbReference>
<name>A0A5C5Z310_9BACT</name>
<dbReference type="InterPro" id="IPR050738">
    <property type="entry name" value="Sulfatase"/>
</dbReference>
<dbReference type="PROSITE" id="PS00523">
    <property type="entry name" value="SULFATASE_1"/>
    <property type="match status" value="1"/>
</dbReference>
<feature type="signal peptide" evidence="5">
    <location>
        <begin position="1"/>
        <end position="22"/>
    </location>
</feature>
<keyword evidence="3 7" id="KW-0378">Hydrolase</keyword>
<dbReference type="InterPro" id="IPR000917">
    <property type="entry name" value="Sulfatase_N"/>
</dbReference>
<dbReference type="Gene3D" id="3.30.1120.10">
    <property type="match status" value="1"/>
</dbReference>
<organism evidence="7 8">
    <name type="scientific">Novipirellula herctigrandis</name>
    <dbReference type="NCBI Taxonomy" id="2527986"/>
    <lineage>
        <taxon>Bacteria</taxon>
        <taxon>Pseudomonadati</taxon>
        <taxon>Planctomycetota</taxon>
        <taxon>Planctomycetia</taxon>
        <taxon>Pirellulales</taxon>
        <taxon>Pirellulaceae</taxon>
        <taxon>Novipirellula</taxon>
    </lineage>
</organism>